<dbReference type="Proteomes" id="UP000076603">
    <property type="component" value="Unassembled WGS sequence"/>
</dbReference>
<comment type="caution">
    <text evidence="2">The sequence shown here is derived from an EMBL/GenBank/DDBJ whole genome shotgun (WGS) entry which is preliminary data.</text>
</comment>
<feature type="transmembrane region" description="Helical" evidence="1">
    <location>
        <begin position="12"/>
        <end position="31"/>
    </location>
</feature>
<gene>
    <name evidence="2" type="ORF">CLMAG_15640</name>
</gene>
<evidence type="ECO:0000313" key="3">
    <source>
        <dbReference type="Proteomes" id="UP000076603"/>
    </source>
</evidence>
<evidence type="ECO:0000256" key="1">
    <source>
        <dbReference type="SAM" id="Phobius"/>
    </source>
</evidence>
<accession>A0A162V3K2</accession>
<keyword evidence="1" id="KW-0472">Membrane</keyword>
<dbReference type="PANTHER" id="PTHR37304">
    <property type="entry name" value="MEMBRANE PROTEIN-RELATED"/>
    <property type="match status" value="1"/>
</dbReference>
<name>A0A162V3K2_9CLOT</name>
<keyword evidence="1" id="KW-0812">Transmembrane</keyword>
<dbReference type="STRING" id="1121326.CLMAG_15640"/>
<dbReference type="PANTHER" id="PTHR37304:SF1">
    <property type="entry name" value="MEMBRANE PROTEIN"/>
    <property type="match status" value="1"/>
</dbReference>
<reference evidence="2 3" key="1">
    <citation type="submission" date="2016-04" db="EMBL/GenBank/DDBJ databases">
        <title>Genome sequence of Clostridium magnum DSM 2767.</title>
        <authorList>
            <person name="Poehlein A."/>
            <person name="Uhlig R."/>
            <person name="Fischer R."/>
            <person name="Bahl H."/>
            <person name="Daniel R."/>
        </authorList>
    </citation>
    <scope>NUCLEOTIDE SEQUENCE [LARGE SCALE GENOMIC DNA]</scope>
    <source>
        <strain evidence="2 3">DSM 2767</strain>
    </source>
</reference>
<dbReference type="EMBL" id="LWAE01000001">
    <property type="protein sequence ID" value="KZL94511.1"/>
    <property type="molecule type" value="Genomic_DNA"/>
</dbReference>
<organism evidence="2 3">
    <name type="scientific">Clostridium magnum DSM 2767</name>
    <dbReference type="NCBI Taxonomy" id="1121326"/>
    <lineage>
        <taxon>Bacteria</taxon>
        <taxon>Bacillati</taxon>
        <taxon>Bacillota</taxon>
        <taxon>Clostridia</taxon>
        <taxon>Eubacteriales</taxon>
        <taxon>Clostridiaceae</taxon>
        <taxon>Clostridium</taxon>
    </lineage>
</organism>
<protein>
    <recommendedName>
        <fullName evidence="4">DUF378 domain-containing protein</fullName>
    </recommendedName>
</protein>
<dbReference type="RefSeq" id="WP_066620230.1">
    <property type="nucleotide sequence ID" value="NZ_FQXL01000019.1"/>
</dbReference>
<evidence type="ECO:0000313" key="2">
    <source>
        <dbReference type="EMBL" id="KZL94511.1"/>
    </source>
</evidence>
<keyword evidence="1" id="KW-1133">Transmembrane helix</keyword>
<dbReference type="PATRIC" id="fig|1121326.3.peg.1538"/>
<sequence>MYKFKLIDKVSLILVIIGAINWGLIGLFNFNLVDALFGQPTNLIGRIIYILIGVSGVDMLMLLFKTKKL</sequence>
<keyword evidence="3" id="KW-1185">Reference proteome</keyword>
<proteinExistence type="predicted"/>
<feature type="transmembrane region" description="Helical" evidence="1">
    <location>
        <begin position="43"/>
        <end position="64"/>
    </location>
</feature>
<dbReference type="Pfam" id="PF04070">
    <property type="entry name" value="DUF378"/>
    <property type="match status" value="1"/>
</dbReference>
<dbReference type="AlphaFoldDB" id="A0A162V3K2"/>
<dbReference type="OrthoDB" id="9812136at2"/>
<evidence type="ECO:0008006" key="4">
    <source>
        <dbReference type="Google" id="ProtNLM"/>
    </source>
</evidence>
<dbReference type="InterPro" id="IPR007211">
    <property type="entry name" value="DUF378"/>
</dbReference>